<accession>A0AAN0NJG7</accession>
<organism evidence="1 2">
    <name type="scientific">Yoonia algicola</name>
    <dbReference type="NCBI Taxonomy" id="3137368"/>
    <lineage>
        <taxon>Bacteria</taxon>
        <taxon>Pseudomonadati</taxon>
        <taxon>Pseudomonadota</taxon>
        <taxon>Alphaproteobacteria</taxon>
        <taxon>Rhodobacterales</taxon>
        <taxon>Paracoccaceae</taxon>
        <taxon>Yoonia</taxon>
    </lineage>
</organism>
<proteinExistence type="predicted"/>
<evidence type="ECO:0000313" key="2">
    <source>
        <dbReference type="Proteomes" id="UP001451782"/>
    </source>
</evidence>
<sequence>MKEIGRLSESDGQYEFREPSRNLIVRGEHPEWVLLAAAEVIANTAKLEAESVIEELNAMVEFEAVEEIEVDSAKYALKERFDLIPQCIVTVGKMDYKWAAPEGRAKKHEEFGDQALKRVHDMSLTRTNSFLENEQGDDMTTETQA</sequence>
<gene>
    <name evidence="1" type="ORF">AABB28_04470</name>
</gene>
<dbReference type="Proteomes" id="UP001451782">
    <property type="component" value="Chromosome"/>
</dbReference>
<dbReference type="RefSeq" id="WP_342070908.1">
    <property type="nucleotide sequence ID" value="NZ_CP151762.1"/>
</dbReference>
<dbReference type="EMBL" id="CP151762">
    <property type="protein sequence ID" value="WZU64544.1"/>
    <property type="molecule type" value="Genomic_DNA"/>
</dbReference>
<reference evidence="1 2" key="1">
    <citation type="submission" date="2024-04" db="EMBL/GenBank/DDBJ databases">
        <title>Phylogenomic analyses of a clade within the roseobacter group suggest taxonomic reassignments of species of the genera Aestuariivita, Citreicella, Loktanella, Nautella, Pelagibaca, Ruegeria, Thalassobius, Thiobacimonas and Tropicibacter, and the proposal o.</title>
        <authorList>
            <person name="Jeon C.O."/>
        </authorList>
    </citation>
    <scope>NUCLEOTIDE SEQUENCE [LARGE SCALE GENOMIC DNA]</scope>
    <source>
        <strain evidence="1 2">G8-12</strain>
    </source>
</reference>
<name>A0AAN0NJG7_9RHOB</name>
<dbReference type="AlphaFoldDB" id="A0AAN0NJG7"/>
<keyword evidence="2" id="KW-1185">Reference proteome</keyword>
<protein>
    <submittedName>
        <fullName evidence="1">Uncharacterized protein</fullName>
    </submittedName>
</protein>
<evidence type="ECO:0000313" key="1">
    <source>
        <dbReference type="EMBL" id="WZU64544.1"/>
    </source>
</evidence>
<dbReference type="KEGG" id="yag:AABB28_04470"/>